<name>A0A1G9X748_9PSEU</name>
<gene>
    <name evidence="2" type="ORF">SAMN04488074_12961</name>
</gene>
<proteinExistence type="predicted"/>
<organism evidence="2 3">
    <name type="scientific">Lentzea albidocapillata subsp. violacea</name>
    <dbReference type="NCBI Taxonomy" id="128104"/>
    <lineage>
        <taxon>Bacteria</taxon>
        <taxon>Bacillati</taxon>
        <taxon>Actinomycetota</taxon>
        <taxon>Actinomycetes</taxon>
        <taxon>Pseudonocardiales</taxon>
        <taxon>Pseudonocardiaceae</taxon>
        <taxon>Lentzea</taxon>
    </lineage>
</organism>
<feature type="signal peptide" evidence="1">
    <location>
        <begin position="1"/>
        <end position="26"/>
    </location>
</feature>
<dbReference type="SUPFAM" id="SSF50370">
    <property type="entry name" value="Ricin B-like lectins"/>
    <property type="match status" value="1"/>
</dbReference>
<keyword evidence="1" id="KW-0732">Signal</keyword>
<accession>A0A1G9X748</accession>
<protein>
    <submittedName>
        <fullName evidence="2">Uncharacterized protein</fullName>
    </submittedName>
</protein>
<evidence type="ECO:0000313" key="3">
    <source>
        <dbReference type="Proteomes" id="UP000199682"/>
    </source>
</evidence>
<dbReference type="AlphaFoldDB" id="A0A1G9X748"/>
<dbReference type="InterPro" id="IPR035992">
    <property type="entry name" value="Ricin_B-like_lectins"/>
</dbReference>
<evidence type="ECO:0000256" key="1">
    <source>
        <dbReference type="SAM" id="SignalP"/>
    </source>
</evidence>
<dbReference type="Proteomes" id="UP000199682">
    <property type="component" value="Unassembled WGS sequence"/>
</dbReference>
<feature type="chain" id="PRO_5011661426" evidence="1">
    <location>
        <begin position="27"/>
        <end position="1122"/>
    </location>
</feature>
<evidence type="ECO:0000313" key="2">
    <source>
        <dbReference type="EMBL" id="SDM92558.1"/>
    </source>
</evidence>
<reference evidence="3" key="1">
    <citation type="submission" date="2016-10" db="EMBL/GenBank/DDBJ databases">
        <authorList>
            <person name="Varghese N."/>
            <person name="Submissions S."/>
        </authorList>
    </citation>
    <scope>NUCLEOTIDE SEQUENCE [LARGE SCALE GENOMIC DNA]</scope>
    <source>
        <strain evidence="3">DSM 44796</strain>
    </source>
</reference>
<dbReference type="EMBL" id="FNET01000029">
    <property type="protein sequence ID" value="SDM92558.1"/>
    <property type="molecule type" value="Genomic_DNA"/>
</dbReference>
<dbReference type="SUPFAM" id="SSF63825">
    <property type="entry name" value="YWTD domain"/>
    <property type="match status" value="1"/>
</dbReference>
<dbReference type="Gene3D" id="2.80.10.50">
    <property type="match status" value="1"/>
</dbReference>
<dbReference type="PROSITE" id="PS50231">
    <property type="entry name" value="RICIN_B_LECTIN"/>
    <property type="match status" value="1"/>
</dbReference>
<dbReference type="RefSeq" id="WP_143028059.1">
    <property type="nucleotide sequence ID" value="NZ_FNET01000029.1"/>
</dbReference>
<sequence>MRRNWGRTALCALSALVLVPTPVAQAEPVATATKESSSVTPAERDELLGKGWQASGDRLWTTTGDSDGLRLLVAEAKTGYAWRTAATLSQPGVETDRWIGNACVTGSGQRAVVVYAPRTFTNSEELATRGGFTAVVDLNSGAVTKLPIRTSLAYFNPGCGTAETVALTQEGDIDLGRTGVTVLDAASGKLGKRTELATQVTSATPVDGGFVVADAIGVLRVGSDGAKRRIVQETGGVPRELRADADGGVVYIDRDGANDRVQRIAAAATTAQKPSTLATAPSGQVALARGVRGKVFITGTPSKVESLPGAVSRLDVPAHAEVSTTGEAAVTDVKTALPSLFERKKASDPIRIESKSLRSGKKLGFVVDPAAALTPRWDETVDPNRVCSVPRNDPHLQVYQPKPKQVEWAANMAISGHLDISRPRNWNNNGLDAYRPQDTSMFPRVGLTGGGQVPAQVLLGVLGQESNLWQADRRKLPGEFGNPLIGNYYGTAIYNADPADDWIIRWDKADCGYGVTQMTDGMRLPGKPKPDKPNDEPMTFHRQRAIGTDYAANVAAGLRLLEIKWNEMQASGMRINNNNPARIENWFFAVWAYNSGLHPRGEAGANGAWGVGWLNNPANPRYPSIRQRFGKDPKDYAKPQQWPYPEKVLGFAANPPSGYEAPGVEVPFFRAAWWGGANPTANRDASVPPLNQFCTTSNDCRWGQQIKPTAPEVADEPAGPCAHTNAAGQTDLKCWVHESSSWRLDCDKDCGHEFIRYDWDVPEYRAEPANGTSYPPRCTNVGLEDDAGIADDVTTATKPVSNPSCPIKANMAGASFSLDFGGKNGNDASGRIDLHQTGGGYGAHFWYGHTRSDNAEGRALAINATWKFGRIDGLATVKAHIPDHLANAVVDYYVDTAAGPKKVTIDQGAGTGFNRWVTLGTFHFFNEPTVRLGTIREGADGTKKVAFDAVAIEPFRGLHLAGSRIPVQIAQNNNNFCMVLKDNNPNNGAVVEARPCSTWGRDYWTLFKVGETPPNGNEPTVAVQIMDNVTEKCLEPVSRGLPGSGVHETTCDKNNKAQWWLVHRFDRTEPLGFEVLMNYESSLSMRLSVPSNPPGSAAVPVTLWKRAPGEEPTAPTFYWSFL</sequence>